<dbReference type="Pfam" id="PF03683">
    <property type="entry name" value="UPF0175"/>
    <property type="match status" value="1"/>
</dbReference>
<dbReference type="AlphaFoldDB" id="A0A2W4YD82"/>
<evidence type="ECO:0000313" key="1">
    <source>
        <dbReference type="EMBL" id="PZO44795.1"/>
    </source>
</evidence>
<sequence>MQITLDLPEELIQHFDPDDLSREILAELVIQAHETEKITNVDVDVGRILGLPSGWAVDAFLKQHNADLNYDEMDLARDHKTLHQLREKQANRAS</sequence>
<accession>A0A2W4YD82</accession>
<dbReference type="InterPro" id="IPR005368">
    <property type="entry name" value="UPF0175"/>
</dbReference>
<dbReference type="Proteomes" id="UP000249081">
    <property type="component" value="Unassembled WGS sequence"/>
</dbReference>
<proteinExistence type="predicted"/>
<protein>
    <submittedName>
        <fullName evidence="1">Uncharacterized protein</fullName>
    </submittedName>
</protein>
<gene>
    <name evidence="1" type="ORF">DCF17_03125</name>
</gene>
<evidence type="ECO:0000313" key="2">
    <source>
        <dbReference type="Proteomes" id="UP000249081"/>
    </source>
</evidence>
<comment type="caution">
    <text evidence="1">The sequence shown here is derived from an EMBL/GenBank/DDBJ whole genome shotgun (WGS) entry which is preliminary data.</text>
</comment>
<reference evidence="2" key="1">
    <citation type="submission" date="2018-04" db="EMBL/GenBank/DDBJ databases">
        <authorList>
            <person name="Cornet L."/>
        </authorList>
    </citation>
    <scope>NUCLEOTIDE SEQUENCE [LARGE SCALE GENOMIC DNA]</scope>
</reference>
<organism evidence="1 2">
    <name type="scientific">Shackletoniella antarctica</name>
    <dbReference type="NCBI Taxonomy" id="268115"/>
    <lineage>
        <taxon>Bacteria</taxon>
        <taxon>Bacillati</taxon>
        <taxon>Cyanobacteriota</taxon>
        <taxon>Cyanophyceae</taxon>
        <taxon>Oculatellales</taxon>
        <taxon>Oculatellaceae</taxon>
        <taxon>Shackletoniella</taxon>
    </lineage>
</organism>
<name>A0A2W4YD82_9CYAN</name>
<dbReference type="EMBL" id="QBMN01000013">
    <property type="protein sequence ID" value="PZO44795.1"/>
    <property type="molecule type" value="Genomic_DNA"/>
</dbReference>
<reference evidence="1 2" key="2">
    <citation type="submission" date="2018-06" db="EMBL/GenBank/DDBJ databases">
        <title>Metagenomic assembly of (sub)arctic Cyanobacteria and their associated microbiome from non-axenic cultures.</title>
        <authorList>
            <person name="Baurain D."/>
        </authorList>
    </citation>
    <scope>NUCLEOTIDE SEQUENCE [LARGE SCALE GENOMIC DNA]</scope>
    <source>
        <strain evidence="1">ULC041bin1</strain>
    </source>
</reference>